<name>A0ABR4WYB4_9ACTN</name>
<comment type="caution">
    <text evidence="2">The sequence shown here is derived from an EMBL/GenBank/DDBJ whole genome shotgun (WGS) entry which is preliminary data.</text>
</comment>
<proteinExistence type="predicted"/>
<sequence length="115" mass="13203">MQATMDEENAEAEVDFERLDQLQQDDAIWELPDIAEALQKNLQTVHSWRTKSLKYIRNASFVPVLADVLPEPDLTYTRTPLWRAGTIRTWAMRTGRMLPDGTPVRSKPPGRPRKG</sequence>
<feature type="region of interest" description="Disordered" evidence="1">
    <location>
        <begin position="94"/>
        <end position="115"/>
    </location>
</feature>
<keyword evidence="3" id="KW-1185">Reference proteome</keyword>
<dbReference type="EMBL" id="JPMV01000046">
    <property type="protein sequence ID" value="KGI79370.1"/>
    <property type="molecule type" value="Genomic_DNA"/>
</dbReference>
<reference evidence="2 3" key="1">
    <citation type="journal article" date="2014" name="PLoS ONE">
        <title>Identification and Characterization of a New Erythromycin Biosynthetic Gene Cluster in Actinopolyspora erythraea YIM90600, a Novel Erythronolide-Producing Halophilic Actinomycete Isolated from Salt Field.</title>
        <authorList>
            <person name="Chen D."/>
            <person name="Feng J."/>
            <person name="Huang L."/>
            <person name="Zhang Q."/>
            <person name="Wu J."/>
            <person name="Zhu X."/>
            <person name="Duan Y."/>
            <person name="Xu Z."/>
        </authorList>
    </citation>
    <scope>NUCLEOTIDE SEQUENCE [LARGE SCALE GENOMIC DNA]</scope>
    <source>
        <strain evidence="2 3">YIM90600</strain>
    </source>
</reference>
<gene>
    <name evidence="2" type="ORF">IL38_24030</name>
</gene>
<dbReference type="RefSeq" id="WP_043578891.1">
    <property type="nucleotide sequence ID" value="NZ_KN214181.1"/>
</dbReference>
<evidence type="ECO:0000256" key="1">
    <source>
        <dbReference type="SAM" id="MobiDB-lite"/>
    </source>
</evidence>
<evidence type="ECO:0000313" key="3">
    <source>
        <dbReference type="Proteomes" id="UP000029737"/>
    </source>
</evidence>
<dbReference type="Proteomes" id="UP000029737">
    <property type="component" value="Unassembled WGS sequence"/>
</dbReference>
<protein>
    <submittedName>
        <fullName evidence="2">Uncharacterized protein</fullName>
    </submittedName>
</protein>
<organism evidence="2 3">
    <name type="scientific">Actinopolyspora erythraea</name>
    <dbReference type="NCBI Taxonomy" id="414996"/>
    <lineage>
        <taxon>Bacteria</taxon>
        <taxon>Bacillati</taxon>
        <taxon>Actinomycetota</taxon>
        <taxon>Actinomycetes</taxon>
        <taxon>Actinopolysporales</taxon>
        <taxon>Actinopolysporaceae</taxon>
        <taxon>Actinopolyspora</taxon>
    </lineage>
</organism>
<accession>A0ABR4WYB4</accession>
<evidence type="ECO:0000313" key="2">
    <source>
        <dbReference type="EMBL" id="KGI79370.1"/>
    </source>
</evidence>